<reference evidence="11" key="1">
    <citation type="journal article" date="2016" name="Nature">
        <title>The genome of the seagrass Zostera marina reveals angiosperm adaptation to the sea.</title>
        <authorList>
            <person name="Olsen J.L."/>
            <person name="Rouze P."/>
            <person name="Verhelst B."/>
            <person name="Lin Y.-C."/>
            <person name="Bayer T."/>
            <person name="Collen J."/>
            <person name="Dattolo E."/>
            <person name="De Paoli E."/>
            <person name="Dittami S."/>
            <person name="Maumus F."/>
            <person name="Michel G."/>
            <person name="Kersting A."/>
            <person name="Lauritano C."/>
            <person name="Lohaus R."/>
            <person name="Toepel M."/>
            <person name="Tonon T."/>
            <person name="Vanneste K."/>
            <person name="Amirebrahimi M."/>
            <person name="Brakel J."/>
            <person name="Bostroem C."/>
            <person name="Chovatia M."/>
            <person name="Grimwood J."/>
            <person name="Jenkins J.W."/>
            <person name="Jueterbock A."/>
            <person name="Mraz A."/>
            <person name="Stam W.T."/>
            <person name="Tice H."/>
            <person name="Bornberg-Bauer E."/>
            <person name="Green P.J."/>
            <person name="Pearson G.A."/>
            <person name="Procaccini G."/>
            <person name="Duarte C.M."/>
            <person name="Schmutz J."/>
            <person name="Reusch T.B.H."/>
            <person name="Van de Peer Y."/>
        </authorList>
    </citation>
    <scope>NUCLEOTIDE SEQUENCE [LARGE SCALE GENOMIC DNA]</scope>
    <source>
        <strain evidence="11">cv. Finnish</strain>
    </source>
</reference>
<evidence type="ECO:0000313" key="11">
    <source>
        <dbReference type="Proteomes" id="UP000036987"/>
    </source>
</evidence>
<accession>A0A0K9Q217</accession>
<dbReference type="GO" id="GO:0005634">
    <property type="term" value="C:nucleus"/>
    <property type="evidence" value="ECO:0007669"/>
    <property type="project" value="UniProtKB-SubCell"/>
</dbReference>
<gene>
    <name evidence="10" type="ORF">ZOSMA_117G00320</name>
</gene>
<keyword evidence="6" id="KW-0805">Transcription regulation</keyword>
<dbReference type="Pfam" id="PF10155">
    <property type="entry name" value="CNOT11"/>
    <property type="match status" value="1"/>
</dbReference>
<dbReference type="STRING" id="29655.A0A0K9Q217"/>
<comment type="subcellular location">
    <subcellularLocation>
        <location evidence="2">Cytoplasm</location>
    </subcellularLocation>
    <subcellularLocation>
        <location evidence="1">Nucleus</location>
    </subcellularLocation>
</comment>
<dbReference type="PANTHER" id="PTHR15975:SF0">
    <property type="entry name" value="CCR4-NOT TRANSCRIPTION COMPLEX SUBUNIT 11"/>
    <property type="match status" value="1"/>
</dbReference>
<dbReference type="InterPro" id="IPR019312">
    <property type="entry name" value="CNOT11"/>
</dbReference>
<evidence type="ECO:0000256" key="9">
    <source>
        <dbReference type="ARBA" id="ARBA00023242"/>
    </source>
</evidence>
<organism evidence="10 11">
    <name type="scientific">Zostera marina</name>
    <name type="common">Eelgrass</name>
    <dbReference type="NCBI Taxonomy" id="29655"/>
    <lineage>
        <taxon>Eukaryota</taxon>
        <taxon>Viridiplantae</taxon>
        <taxon>Streptophyta</taxon>
        <taxon>Embryophyta</taxon>
        <taxon>Tracheophyta</taxon>
        <taxon>Spermatophyta</taxon>
        <taxon>Magnoliopsida</taxon>
        <taxon>Liliopsida</taxon>
        <taxon>Zosteraceae</taxon>
        <taxon>Zostera</taxon>
    </lineage>
</organism>
<keyword evidence="11" id="KW-1185">Reference proteome</keyword>
<dbReference type="Proteomes" id="UP000036987">
    <property type="component" value="Unassembled WGS sequence"/>
</dbReference>
<keyword evidence="5" id="KW-0963">Cytoplasm</keyword>
<dbReference type="OrthoDB" id="10265389at2759"/>
<evidence type="ECO:0000256" key="2">
    <source>
        <dbReference type="ARBA" id="ARBA00004496"/>
    </source>
</evidence>
<evidence type="ECO:0000256" key="3">
    <source>
        <dbReference type="ARBA" id="ARBA00008030"/>
    </source>
</evidence>
<dbReference type="AlphaFoldDB" id="A0A0K9Q217"/>
<dbReference type="GO" id="GO:0030014">
    <property type="term" value="C:CCR4-NOT complex"/>
    <property type="evidence" value="ECO:0000318"/>
    <property type="project" value="GO_Central"/>
</dbReference>
<comment type="caution">
    <text evidence="10">The sequence shown here is derived from an EMBL/GenBank/DDBJ whole genome shotgun (WGS) entry which is preliminary data.</text>
</comment>
<evidence type="ECO:0000256" key="7">
    <source>
        <dbReference type="ARBA" id="ARBA00023158"/>
    </source>
</evidence>
<protein>
    <recommendedName>
        <fullName evidence="4">CCR4-NOT transcription complex subunit 11</fullName>
    </recommendedName>
</protein>
<evidence type="ECO:0000256" key="5">
    <source>
        <dbReference type="ARBA" id="ARBA00022490"/>
    </source>
</evidence>
<proteinExistence type="inferred from homology"/>
<dbReference type="GO" id="GO:0005737">
    <property type="term" value="C:cytoplasm"/>
    <property type="evidence" value="ECO:0007669"/>
    <property type="project" value="UniProtKB-SubCell"/>
</dbReference>
<comment type="similarity">
    <text evidence="3">Belongs to the CNOT11 family.</text>
</comment>
<keyword evidence="8" id="KW-0804">Transcription</keyword>
<sequence>MTTPITMKQTRDFYTLLLDNGRSLGDITADFVSRFPKDFYTPCSALVTLLEDNMLTPTQRLISLAILHQAFSYKQKFSHPFMHFLLDMACDEGSEYIERAFIHMLLGTSPNSNKELMKQSIEDYTKGFEPSSHSLLLRENLEKQCCDVGKQESYLSVFRKAAVKNVIPDPELNLPPNVGSGDNEDLVISMLQKKKTSFEVLEPQCIRPVPPLLPVLPQELKWINPDNTHDLLWDYGMCADTSRGSAVRELISKALKGPLLPAEQEQVALELEYDPKLVYHCGLVAKKLPDLVEHNPLIAVEVLKKLMNSKEINEYFTALVNMEMSLHSMEVVNRLTTAVVLPTDFVYMYIRNCIASCQNIKDKYMQNRLVRLVCVFLQSLIRNKIFNVQELFIEVQAFCIEFARIREAVGLFRLLKAIE</sequence>
<dbReference type="EMBL" id="LFYR01000192">
    <property type="protein sequence ID" value="KMZ75214.1"/>
    <property type="molecule type" value="Genomic_DNA"/>
</dbReference>
<evidence type="ECO:0000256" key="4">
    <source>
        <dbReference type="ARBA" id="ARBA00014872"/>
    </source>
</evidence>
<evidence type="ECO:0000256" key="1">
    <source>
        <dbReference type="ARBA" id="ARBA00004123"/>
    </source>
</evidence>
<dbReference type="GO" id="GO:0031047">
    <property type="term" value="P:regulatory ncRNA-mediated gene silencing"/>
    <property type="evidence" value="ECO:0007669"/>
    <property type="project" value="UniProtKB-KW"/>
</dbReference>
<evidence type="ECO:0000313" key="10">
    <source>
        <dbReference type="EMBL" id="KMZ75214.1"/>
    </source>
</evidence>
<name>A0A0K9Q217_ZOSMR</name>
<evidence type="ECO:0000256" key="6">
    <source>
        <dbReference type="ARBA" id="ARBA00023015"/>
    </source>
</evidence>
<keyword evidence="9" id="KW-0539">Nucleus</keyword>
<evidence type="ECO:0000256" key="8">
    <source>
        <dbReference type="ARBA" id="ARBA00023163"/>
    </source>
</evidence>
<dbReference type="OMA" id="HRPFDEI"/>
<dbReference type="PANTHER" id="PTHR15975">
    <property type="entry name" value="CCR4-NOT TRANSCRIPTION COMPLEX SUBUNIT 11"/>
    <property type="match status" value="1"/>
</dbReference>
<keyword evidence="7" id="KW-0943">RNA-mediated gene silencing</keyword>